<dbReference type="SUPFAM" id="SSF52058">
    <property type="entry name" value="L domain-like"/>
    <property type="match status" value="2"/>
</dbReference>
<dbReference type="FunFam" id="3.80.10.10:FF:001360">
    <property type="entry name" value="Uncharacterized protein"/>
    <property type="match status" value="1"/>
</dbReference>
<keyword evidence="4" id="KW-0472">Membrane</keyword>
<organism evidence="7">
    <name type="scientific">Phallusia mammillata</name>
    <dbReference type="NCBI Taxonomy" id="59560"/>
    <lineage>
        <taxon>Eukaryota</taxon>
        <taxon>Metazoa</taxon>
        <taxon>Chordata</taxon>
        <taxon>Tunicata</taxon>
        <taxon>Ascidiacea</taxon>
        <taxon>Phlebobranchia</taxon>
        <taxon>Ascidiidae</taxon>
        <taxon>Phallusia</taxon>
    </lineage>
</organism>
<reference evidence="7" key="1">
    <citation type="submission" date="2020-04" db="EMBL/GenBank/DDBJ databases">
        <authorList>
            <person name="Neveu A P."/>
        </authorList>
    </citation>
    <scope>NUCLEOTIDE SEQUENCE</scope>
    <source>
        <tissue evidence="7">Whole embryo</tissue>
    </source>
</reference>
<evidence type="ECO:0000259" key="6">
    <source>
        <dbReference type="SMART" id="SM00082"/>
    </source>
</evidence>
<dbReference type="SMART" id="SM00365">
    <property type="entry name" value="LRR_SD22"/>
    <property type="match status" value="6"/>
</dbReference>
<dbReference type="InterPro" id="IPR000483">
    <property type="entry name" value="Cys-rich_flank_reg_C"/>
</dbReference>
<evidence type="ECO:0000256" key="2">
    <source>
        <dbReference type="ARBA" id="ARBA00022729"/>
    </source>
</evidence>
<evidence type="ECO:0000256" key="1">
    <source>
        <dbReference type="ARBA" id="ARBA00022614"/>
    </source>
</evidence>
<keyword evidence="3" id="KW-0677">Repeat</keyword>
<gene>
    <name evidence="7" type="primary">Slit3</name>
</gene>
<accession>A0A6F9DTR4</accession>
<dbReference type="EMBL" id="LR790504">
    <property type="protein sequence ID" value="CAB3266366.1"/>
    <property type="molecule type" value="mRNA"/>
</dbReference>
<protein>
    <submittedName>
        <fullName evidence="7">Slit homolog 3 protein</fullName>
    </submittedName>
</protein>
<dbReference type="InterPro" id="IPR050541">
    <property type="entry name" value="LRR_TM_domain-containing"/>
</dbReference>
<keyword evidence="2 5" id="KW-0732">Signal</keyword>
<keyword evidence="4" id="KW-1133">Transmembrane helix</keyword>
<dbReference type="Pfam" id="PF13855">
    <property type="entry name" value="LRR_8"/>
    <property type="match status" value="4"/>
</dbReference>
<dbReference type="InterPro" id="IPR001611">
    <property type="entry name" value="Leu-rich_rpt"/>
</dbReference>
<feature type="chain" id="PRO_5026289593" evidence="5">
    <location>
        <begin position="24"/>
        <end position="787"/>
    </location>
</feature>
<dbReference type="GO" id="GO:0005886">
    <property type="term" value="C:plasma membrane"/>
    <property type="evidence" value="ECO:0007669"/>
    <property type="project" value="TreeGrafter"/>
</dbReference>
<name>A0A6F9DTR4_9ASCI</name>
<keyword evidence="4" id="KW-0812">Transmembrane</keyword>
<dbReference type="PANTHER" id="PTHR24369:SF210">
    <property type="entry name" value="CHAOPTIN-RELATED"/>
    <property type="match status" value="1"/>
</dbReference>
<evidence type="ECO:0000256" key="5">
    <source>
        <dbReference type="SAM" id="SignalP"/>
    </source>
</evidence>
<sequence>MDVNCYMLLCAFTLMCFTNGVHGSSSSTRVVLDNGCTITRGNDGTTMVQIDNMPLPHLNCSEVHLTRFTVNENVADIKSITLSHNDLIDFHVDDLLPFSALEKILLDNNKIARVVPAQSNPQMAITSLNYLSLAHNQITEISKSALKSFPNLKYLTLLDNSIKAVRFDDFIYNTKLQALDLGQNTIEYFQKGWVQNMSLTTLGLRSCGLTRLPTPVSSMSSLVDLDVSLNKLSYLESDSFRYCAQLRRVDLSSNMIQDIDPLAFKGAYNLKKIELSDNFISTIPTPAFDDQKKESVEIELYANPMTCDCTNSWLTGWYDQLNGATPPLNFECKQPLRNHGKRSRQLKGADFVCKVDDELWQDCSGGEPTTVQTATSLDDAALCPQGCTCYDEEGSKYGHPSGVVSQSTTRKRIDGFLIKESSPLSVICTGVGLTRIPVENIRSDAKIIALSDNKITTLDLHQLAKFTNLVELDLRKNGIKQLISDPELVLPNVRLLNLRYNNLTSITRLHLKSFPNLNVLAIYHNAINHFPSDLLLSNRKLRRLYIGPNPVQNFKSDFLRGLDIYKMSLQNLSLTSVPVEIRTMKNLEFLNLNDNRITTLPNNTFSGCTSLYRIVLENNQISTVETNAFNGANQLLWIFLSENNIRTLPPGVFENVSPVGLVAKLWANPIVCDCKLRWFKTWIEQAKARDPTTDIRFICSAPSQLYNKKSNDLAPQDFVCDGNGSSMDLCQVCEVTSGTVGLAVVLTFLTTAMLCYVAWRVKFGSRYGNLLPYAKQKDLDLLTEVST</sequence>
<feature type="signal peptide" evidence="5">
    <location>
        <begin position="1"/>
        <end position="23"/>
    </location>
</feature>
<dbReference type="SMART" id="SM00369">
    <property type="entry name" value="LRR_TYP"/>
    <property type="match status" value="10"/>
</dbReference>
<feature type="domain" description="LRRCT" evidence="6">
    <location>
        <begin position="668"/>
        <end position="721"/>
    </location>
</feature>
<feature type="transmembrane region" description="Helical" evidence="4">
    <location>
        <begin position="740"/>
        <end position="759"/>
    </location>
</feature>
<dbReference type="PANTHER" id="PTHR24369">
    <property type="entry name" value="ANTIGEN BSP, PUTATIVE-RELATED"/>
    <property type="match status" value="1"/>
</dbReference>
<evidence type="ECO:0000313" key="7">
    <source>
        <dbReference type="EMBL" id="CAB3266366.1"/>
    </source>
</evidence>
<feature type="domain" description="LRRCT" evidence="6">
    <location>
        <begin position="303"/>
        <end position="354"/>
    </location>
</feature>
<dbReference type="InterPro" id="IPR032675">
    <property type="entry name" value="LRR_dom_sf"/>
</dbReference>
<dbReference type="AlphaFoldDB" id="A0A6F9DTR4"/>
<dbReference type="PROSITE" id="PS51450">
    <property type="entry name" value="LRR"/>
    <property type="match status" value="4"/>
</dbReference>
<dbReference type="Gene3D" id="3.80.10.10">
    <property type="entry name" value="Ribonuclease Inhibitor"/>
    <property type="match status" value="3"/>
</dbReference>
<evidence type="ECO:0000256" key="4">
    <source>
        <dbReference type="SAM" id="Phobius"/>
    </source>
</evidence>
<proteinExistence type="evidence at transcript level"/>
<evidence type="ECO:0000256" key="3">
    <source>
        <dbReference type="ARBA" id="ARBA00022737"/>
    </source>
</evidence>
<keyword evidence="1" id="KW-0433">Leucine-rich repeat</keyword>
<dbReference type="InterPro" id="IPR003591">
    <property type="entry name" value="Leu-rich_rpt_typical-subtyp"/>
</dbReference>
<dbReference type="Pfam" id="PF00560">
    <property type="entry name" value="LRR_1"/>
    <property type="match status" value="1"/>
</dbReference>
<dbReference type="SMART" id="SM00082">
    <property type="entry name" value="LRRCT"/>
    <property type="match status" value="2"/>
</dbReference>